<proteinExistence type="inferred from homology"/>
<dbReference type="Gene3D" id="2.40.10.120">
    <property type="match status" value="1"/>
</dbReference>
<accession>A0A699YVB7</accession>
<name>A0A699YVB7_HAELA</name>
<dbReference type="InterPro" id="IPR001940">
    <property type="entry name" value="Peptidase_S1C"/>
</dbReference>
<comment type="similarity">
    <text evidence="1">Belongs to the peptidase S1C family.</text>
</comment>
<evidence type="ECO:0000256" key="1">
    <source>
        <dbReference type="ARBA" id="ARBA00010541"/>
    </source>
</evidence>
<evidence type="ECO:0000313" key="4">
    <source>
        <dbReference type="EMBL" id="GFH13185.1"/>
    </source>
</evidence>
<dbReference type="GO" id="GO:0004252">
    <property type="term" value="F:serine-type endopeptidase activity"/>
    <property type="evidence" value="ECO:0007669"/>
    <property type="project" value="InterPro"/>
</dbReference>
<dbReference type="Proteomes" id="UP000485058">
    <property type="component" value="Unassembled WGS sequence"/>
</dbReference>
<reference evidence="4 5" key="1">
    <citation type="submission" date="2020-02" db="EMBL/GenBank/DDBJ databases">
        <title>Draft genome sequence of Haematococcus lacustris strain NIES-144.</title>
        <authorList>
            <person name="Morimoto D."/>
            <person name="Nakagawa S."/>
            <person name="Yoshida T."/>
            <person name="Sawayama S."/>
        </authorList>
    </citation>
    <scope>NUCLEOTIDE SEQUENCE [LARGE SCALE GENOMIC DNA]</scope>
    <source>
        <strain evidence="4 5">NIES-144</strain>
    </source>
</reference>
<dbReference type="AlphaFoldDB" id="A0A699YVB7"/>
<dbReference type="GO" id="GO:0006508">
    <property type="term" value="P:proteolysis"/>
    <property type="evidence" value="ECO:0007669"/>
    <property type="project" value="UniProtKB-KW"/>
</dbReference>
<dbReference type="EMBL" id="BLLF01000585">
    <property type="protein sequence ID" value="GFH13185.1"/>
    <property type="molecule type" value="Genomic_DNA"/>
</dbReference>
<protein>
    <submittedName>
        <fullName evidence="4">Uncharacterized protein</fullName>
    </submittedName>
</protein>
<keyword evidence="2" id="KW-0645">Protease</keyword>
<dbReference type="PANTHER" id="PTHR43343">
    <property type="entry name" value="PEPTIDASE S12"/>
    <property type="match status" value="1"/>
</dbReference>
<dbReference type="InterPro" id="IPR051201">
    <property type="entry name" value="Chloro_Bact_Ser_Proteases"/>
</dbReference>
<evidence type="ECO:0000256" key="2">
    <source>
        <dbReference type="ARBA" id="ARBA00022670"/>
    </source>
</evidence>
<comment type="caution">
    <text evidence="4">The sequence shown here is derived from an EMBL/GenBank/DDBJ whole genome shotgun (WGS) entry which is preliminary data.</text>
</comment>
<dbReference type="Pfam" id="PF13365">
    <property type="entry name" value="Trypsin_2"/>
    <property type="match status" value="1"/>
</dbReference>
<evidence type="ECO:0000256" key="3">
    <source>
        <dbReference type="ARBA" id="ARBA00022801"/>
    </source>
</evidence>
<keyword evidence="3" id="KW-0378">Hydrolase</keyword>
<gene>
    <name evidence="4" type="ORF">HaLaN_09017</name>
</gene>
<organism evidence="4 5">
    <name type="scientific">Haematococcus lacustris</name>
    <name type="common">Green alga</name>
    <name type="synonym">Haematococcus pluvialis</name>
    <dbReference type="NCBI Taxonomy" id="44745"/>
    <lineage>
        <taxon>Eukaryota</taxon>
        <taxon>Viridiplantae</taxon>
        <taxon>Chlorophyta</taxon>
        <taxon>core chlorophytes</taxon>
        <taxon>Chlorophyceae</taxon>
        <taxon>CS clade</taxon>
        <taxon>Chlamydomonadales</taxon>
        <taxon>Haematococcaceae</taxon>
        <taxon>Haematococcus</taxon>
    </lineage>
</organism>
<sequence>MPVVRTSFFGYPRPGELRSFIVELYRPIWVGSGVVWDAAGHVVTNYRCISKLDKDSDELRVVLSGSNGVPLATYPARLLATDTLTDLAVLVVEAGDPEMGAAAALQPARMGTSADLVVGQSVFAIGSPAGLPRSLTAGIVSGVGRSIPSPVGTLIYGAIQTDASITVSSSGGPLLDSSGRVVGINSAAYTRTGSVLPGLLFIPAWQGTQLQLNGVEDVRLMAQLSPVSPDGPIQLSMDCLHGKVVWRVDPLRGTLTFQGLVLQHLPMGRASNMPWGSIGWGIWAVSAERCNASLQSVIVTKCTMVLPRGVISYWRYWSQQYN</sequence>
<keyword evidence="5" id="KW-1185">Reference proteome</keyword>
<dbReference type="PRINTS" id="PR00834">
    <property type="entry name" value="PROTEASES2C"/>
</dbReference>
<evidence type="ECO:0000313" key="5">
    <source>
        <dbReference type="Proteomes" id="UP000485058"/>
    </source>
</evidence>
<feature type="non-terminal residue" evidence="4">
    <location>
        <position position="322"/>
    </location>
</feature>
<dbReference type="SUPFAM" id="SSF50494">
    <property type="entry name" value="Trypsin-like serine proteases"/>
    <property type="match status" value="1"/>
</dbReference>
<dbReference type="InterPro" id="IPR009003">
    <property type="entry name" value="Peptidase_S1_PA"/>
</dbReference>
<dbReference type="PANTHER" id="PTHR43343:SF6">
    <property type="entry name" value="PROTEASE DO-LIKE 5, CHLOROPLASTIC ISOFORM X1"/>
    <property type="match status" value="1"/>
</dbReference>
<feature type="non-terminal residue" evidence="4">
    <location>
        <position position="1"/>
    </location>
</feature>